<accession>A0AAD8V8M6</accession>
<comment type="caution">
    <text evidence="2">The sequence shown here is derived from an EMBL/GenBank/DDBJ whole genome shotgun (WGS) entry which is preliminary data.</text>
</comment>
<sequence>MFYLLEPPYCTPFPVPYVPATVPFFPTWVDPKTGKGTWNKVPWSPSPPIHLTSHPHPILSYPNPYQKKNPNPNPMLSQHTPGGQRPHPGADTLLLTLHATTYSVHQDGRYLLLRNTYEV</sequence>
<evidence type="ECO:0000256" key="1">
    <source>
        <dbReference type="SAM" id="MobiDB-lite"/>
    </source>
</evidence>
<evidence type="ECO:0000313" key="3">
    <source>
        <dbReference type="Proteomes" id="UP001230504"/>
    </source>
</evidence>
<dbReference type="GeneID" id="85441214"/>
<reference evidence="2" key="1">
    <citation type="submission" date="2021-06" db="EMBL/GenBank/DDBJ databases">
        <title>Comparative genomics, transcriptomics and evolutionary studies reveal genomic signatures of adaptation to plant cell wall in hemibiotrophic fungi.</title>
        <authorList>
            <consortium name="DOE Joint Genome Institute"/>
            <person name="Baroncelli R."/>
            <person name="Diaz J.F."/>
            <person name="Benocci T."/>
            <person name="Peng M."/>
            <person name="Battaglia E."/>
            <person name="Haridas S."/>
            <person name="Andreopoulos W."/>
            <person name="Labutti K."/>
            <person name="Pangilinan J."/>
            <person name="Floch G.L."/>
            <person name="Makela M.R."/>
            <person name="Henrissat B."/>
            <person name="Grigoriev I.V."/>
            <person name="Crouch J.A."/>
            <person name="De Vries R.P."/>
            <person name="Sukno S.A."/>
            <person name="Thon M.R."/>
        </authorList>
    </citation>
    <scope>NUCLEOTIDE SEQUENCE</scope>
    <source>
        <strain evidence="2">CBS 125086</strain>
    </source>
</reference>
<protein>
    <submittedName>
        <fullName evidence="2">Uncharacterized protein</fullName>
    </submittedName>
</protein>
<dbReference type="RefSeq" id="XP_060417893.1">
    <property type="nucleotide sequence ID" value="XM_060556974.1"/>
</dbReference>
<evidence type="ECO:0000313" key="2">
    <source>
        <dbReference type="EMBL" id="KAK1597079.1"/>
    </source>
</evidence>
<feature type="compositionally biased region" description="Low complexity" evidence="1">
    <location>
        <begin position="61"/>
        <end position="70"/>
    </location>
</feature>
<feature type="region of interest" description="Disordered" evidence="1">
    <location>
        <begin position="60"/>
        <end position="90"/>
    </location>
</feature>
<organism evidence="2 3">
    <name type="scientific">Colletotrichum navitas</name>
    <dbReference type="NCBI Taxonomy" id="681940"/>
    <lineage>
        <taxon>Eukaryota</taxon>
        <taxon>Fungi</taxon>
        <taxon>Dikarya</taxon>
        <taxon>Ascomycota</taxon>
        <taxon>Pezizomycotina</taxon>
        <taxon>Sordariomycetes</taxon>
        <taxon>Hypocreomycetidae</taxon>
        <taxon>Glomerellales</taxon>
        <taxon>Glomerellaceae</taxon>
        <taxon>Colletotrichum</taxon>
        <taxon>Colletotrichum graminicola species complex</taxon>
    </lineage>
</organism>
<name>A0AAD8V8M6_9PEZI</name>
<dbReference type="Proteomes" id="UP001230504">
    <property type="component" value="Unassembled WGS sequence"/>
</dbReference>
<gene>
    <name evidence="2" type="ORF">LY79DRAFT_542089</name>
</gene>
<dbReference type="EMBL" id="JAHLJV010000009">
    <property type="protein sequence ID" value="KAK1597079.1"/>
    <property type="molecule type" value="Genomic_DNA"/>
</dbReference>
<dbReference type="AlphaFoldDB" id="A0AAD8V8M6"/>
<proteinExistence type="predicted"/>
<keyword evidence="3" id="KW-1185">Reference proteome</keyword>